<sequence length="248" mass="27268">MARRVVRDRGRAGVPQAPLLQISMGPAHSSDDPIEVDSESEEFTGGETEEETEEDSDPEWHDTQDIMQAERVEQSAERVTLVSEEPLSQGHGGEDESVAWRYVAPVIGAAPQSAAASVAGADPIDPSWRPGDPKTADEWRDLIRRVCTDTLMIPMERTHAELSVDAGEPSAAGRHTDVFAPVWHVARMVSTLHMELAGYRTAELLMRSHSRGETAAAPWDPEPSVHSERRRSQSPRHGRAPSEGSRRD</sequence>
<keyword evidence="3" id="KW-1185">Reference proteome</keyword>
<evidence type="ECO:0000256" key="1">
    <source>
        <dbReference type="SAM" id="MobiDB-lite"/>
    </source>
</evidence>
<organism evidence="2 3">
    <name type="scientific">Taxus chinensis</name>
    <name type="common">Chinese yew</name>
    <name type="synonym">Taxus wallichiana var. chinensis</name>
    <dbReference type="NCBI Taxonomy" id="29808"/>
    <lineage>
        <taxon>Eukaryota</taxon>
        <taxon>Viridiplantae</taxon>
        <taxon>Streptophyta</taxon>
        <taxon>Embryophyta</taxon>
        <taxon>Tracheophyta</taxon>
        <taxon>Spermatophyta</taxon>
        <taxon>Pinopsida</taxon>
        <taxon>Pinidae</taxon>
        <taxon>Conifers II</taxon>
        <taxon>Cupressales</taxon>
        <taxon>Taxaceae</taxon>
        <taxon>Taxus</taxon>
    </lineage>
</organism>
<feature type="compositionally biased region" description="Basic and acidic residues" evidence="1">
    <location>
        <begin position="58"/>
        <end position="76"/>
    </location>
</feature>
<feature type="region of interest" description="Disordered" evidence="1">
    <location>
        <begin position="210"/>
        <end position="248"/>
    </location>
</feature>
<evidence type="ECO:0000313" key="2">
    <source>
        <dbReference type="EMBL" id="KAH9316743.1"/>
    </source>
</evidence>
<dbReference type="Proteomes" id="UP000824469">
    <property type="component" value="Unassembled WGS sequence"/>
</dbReference>
<feature type="compositionally biased region" description="Acidic residues" evidence="1">
    <location>
        <begin position="32"/>
        <end position="57"/>
    </location>
</feature>
<evidence type="ECO:0000313" key="3">
    <source>
        <dbReference type="Proteomes" id="UP000824469"/>
    </source>
</evidence>
<gene>
    <name evidence="2" type="ORF">KI387_043981</name>
</gene>
<dbReference type="EMBL" id="JAHRHJ020000005">
    <property type="protein sequence ID" value="KAH9316743.1"/>
    <property type="molecule type" value="Genomic_DNA"/>
</dbReference>
<accession>A0AA38L9G9</accession>
<name>A0AA38L9G9_TAXCH</name>
<dbReference type="AlphaFoldDB" id="A0AA38L9G9"/>
<proteinExistence type="predicted"/>
<feature type="region of interest" description="Disordered" evidence="1">
    <location>
        <begin position="1"/>
        <end position="94"/>
    </location>
</feature>
<protein>
    <submittedName>
        <fullName evidence="2">Uncharacterized protein</fullName>
    </submittedName>
</protein>
<feature type="compositionally biased region" description="Basic and acidic residues" evidence="1">
    <location>
        <begin position="1"/>
        <end position="11"/>
    </location>
</feature>
<reference evidence="2 3" key="1">
    <citation type="journal article" date="2021" name="Nat. Plants">
        <title>The Taxus genome provides insights into paclitaxel biosynthesis.</title>
        <authorList>
            <person name="Xiong X."/>
            <person name="Gou J."/>
            <person name="Liao Q."/>
            <person name="Li Y."/>
            <person name="Zhou Q."/>
            <person name="Bi G."/>
            <person name="Li C."/>
            <person name="Du R."/>
            <person name="Wang X."/>
            <person name="Sun T."/>
            <person name="Guo L."/>
            <person name="Liang H."/>
            <person name="Lu P."/>
            <person name="Wu Y."/>
            <person name="Zhang Z."/>
            <person name="Ro D.K."/>
            <person name="Shang Y."/>
            <person name="Huang S."/>
            <person name="Yan J."/>
        </authorList>
    </citation>
    <scope>NUCLEOTIDE SEQUENCE [LARGE SCALE GENOMIC DNA]</scope>
    <source>
        <strain evidence="2">Ta-2019</strain>
    </source>
</reference>
<comment type="caution">
    <text evidence="2">The sequence shown here is derived from an EMBL/GenBank/DDBJ whole genome shotgun (WGS) entry which is preliminary data.</text>
</comment>